<dbReference type="Proteomes" id="UP000008694">
    <property type="component" value="Unassembled WGS sequence"/>
</dbReference>
<protein>
    <submittedName>
        <fullName evidence="1">Predicted protein</fullName>
    </submittedName>
</protein>
<dbReference type="Gramene" id="scaffold_200118.1">
    <property type="protein sequence ID" value="scaffold_200118.1"/>
    <property type="gene ID" value="scaffold_200118.1"/>
</dbReference>
<organism evidence="2">
    <name type="scientific">Arabidopsis lyrata subsp. lyrata</name>
    <name type="common">Lyre-leaved rock-cress</name>
    <dbReference type="NCBI Taxonomy" id="81972"/>
    <lineage>
        <taxon>Eukaryota</taxon>
        <taxon>Viridiplantae</taxon>
        <taxon>Streptophyta</taxon>
        <taxon>Embryophyta</taxon>
        <taxon>Tracheophyta</taxon>
        <taxon>Spermatophyta</taxon>
        <taxon>Magnoliopsida</taxon>
        <taxon>eudicotyledons</taxon>
        <taxon>Gunneridae</taxon>
        <taxon>Pentapetalae</taxon>
        <taxon>rosids</taxon>
        <taxon>malvids</taxon>
        <taxon>Brassicales</taxon>
        <taxon>Brassicaceae</taxon>
        <taxon>Camelineae</taxon>
        <taxon>Arabidopsis</taxon>
    </lineage>
</organism>
<gene>
    <name evidence="1" type="ORF">ARALYDRAFT_893044</name>
</gene>
<proteinExistence type="predicted"/>
<evidence type="ECO:0000313" key="1">
    <source>
        <dbReference type="EMBL" id="EFH62633.1"/>
    </source>
</evidence>
<reference evidence="2" key="1">
    <citation type="journal article" date="2011" name="Nat. Genet.">
        <title>The Arabidopsis lyrata genome sequence and the basis of rapid genome size change.</title>
        <authorList>
            <person name="Hu T.T."/>
            <person name="Pattyn P."/>
            <person name="Bakker E.G."/>
            <person name="Cao J."/>
            <person name="Cheng J.-F."/>
            <person name="Clark R.M."/>
            <person name="Fahlgren N."/>
            <person name="Fawcett J.A."/>
            <person name="Grimwood J."/>
            <person name="Gundlach H."/>
            <person name="Haberer G."/>
            <person name="Hollister J.D."/>
            <person name="Ossowski S."/>
            <person name="Ottilar R.P."/>
            <person name="Salamov A.A."/>
            <person name="Schneeberger K."/>
            <person name="Spannagl M."/>
            <person name="Wang X."/>
            <person name="Yang L."/>
            <person name="Nasrallah M.E."/>
            <person name="Bergelson J."/>
            <person name="Carrington J.C."/>
            <person name="Gaut B.S."/>
            <person name="Schmutz J."/>
            <person name="Mayer K.F.X."/>
            <person name="Van de Peer Y."/>
            <person name="Grigoriev I.V."/>
            <person name="Nordborg M."/>
            <person name="Weigel D."/>
            <person name="Guo Y.-L."/>
        </authorList>
    </citation>
    <scope>NUCLEOTIDE SEQUENCE [LARGE SCALE GENOMIC DNA]</scope>
    <source>
        <strain evidence="2">cv. MN47</strain>
    </source>
</reference>
<name>D7KSX8_ARALL</name>
<dbReference type="AlphaFoldDB" id="D7KSX8"/>
<evidence type="ECO:0000313" key="2">
    <source>
        <dbReference type="Proteomes" id="UP000008694"/>
    </source>
</evidence>
<dbReference type="HOGENOM" id="CLU_2999159_0_0_1"/>
<keyword evidence="2" id="KW-1185">Reference proteome</keyword>
<dbReference type="EMBL" id="GL348714">
    <property type="protein sequence ID" value="EFH62633.1"/>
    <property type="molecule type" value="Genomic_DNA"/>
</dbReference>
<sequence>MSLTIDLSIFAIKGFLEASILKGFALTVTFWQNGFAFARCPSSHKLFDRRSIYFSIQ</sequence>
<accession>D7KSX8</accession>